<evidence type="ECO:0000256" key="7">
    <source>
        <dbReference type="ARBA" id="ARBA00020607"/>
    </source>
</evidence>
<evidence type="ECO:0000256" key="5">
    <source>
        <dbReference type="ARBA" id="ARBA00009892"/>
    </source>
</evidence>
<dbReference type="InterPro" id="IPR029035">
    <property type="entry name" value="DHS-like_NAD/FAD-binding_dom"/>
</dbReference>
<keyword evidence="10" id="KW-0386">Hypusine biosynthesis</keyword>
<evidence type="ECO:0000256" key="1">
    <source>
        <dbReference type="ARBA" id="ARBA00000952"/>
    </source>
</evidence>
<dbReference type="OrthoDB" id="294378at2759"/>
<sequence>MASTKDTQVGASGPALATDAVLKPSVALDDAIEVSGVDFDKYSKDKPISAADLVAGMKNMGFQATNLGVACDIINEMRAWEGTHPDTGEKQKTTIFLGYTSNLISSGLRETLKYLVKHKMVSAIVTTAGGIEEDFIKCLAKTYVGDFALPGAELRDKGLNRIGNLLVPNDNYVKFEEWIIPIYDQMLKEQEEAAEKRLGAGCDVNDAESPAWWTPSKLIARLGKEINDEDSVYYWAWKNDIPVFCPAITDGSLGDMLFFHTYKASPRQLRLDIVADIRKINSLAMTAPRAGMIILGGGIIKHHICNACLMRNGADYAVYINTGQEFDGSDAGARPDEAVSWGKIRADAKKIKIYADVTLVFPLIVAATFASGN</sequence>
<evidence type="ECO:0000256" key="10">
    <source>
        <dbReference type="ARBA" id="ARBA00023256"/>
    </source>
</evidence>
<dbReference type="EMBL" id="CABVLU010000001">
    <property type="protein sequence ID" value="VVT44255.1"/>
    <property type="molecule type" value="Genomic_DNA"/>
</dbReference>
<comment type="function">
    <text evidence="3">Catalyzes the NAD-dependent oxidative cleavage of spermidine and the subsequent transfer of the butylamine moiety of spermidine to the epsilon-amino group of a specific lysine residue of the eIF-5A precursor protein to form the intermediate deoxyhypusine residue.</text>
</comment>
<dbReference type="GeneID" id="43579179"/>
<accession>A0A5E8AZZ4</accession>
<name>A0A5E8AZZ4_9ASCO</name>
<evidence type="ECO:0000313" key="11">
    <source>
        <dbReference type="EMBL" id="VVT44255.1"/>
    </source>
</evidence>
<comment type="catalytic activity">
    <reaction evidence="1">
        <text>[eIF5A protein]-L-lysine + spermidine = [eIF5A protein]-deoxyhypusine + propane-1,3-diamine</text>
        <dbReference type="Rhea" id="RHEA:33299"/>
        <dbReference type="Rhea" id="RHEA-COMP:10143"/>
        <dbReference type="Rhea" id="RHEA-COMP:10144"/>
        <dbReference type="ChEBI" id="CHEBI:29969"/>
        <dbReference type="ChEBI" id="CHEBI:57484"/>
        <dbReference type="ChEBI" id="CHEBI:57834"/>
        <dbReference type="ChEBI" id="CHEBI:82657"/>
        <dbReference type="EC" id="2.5.1.46"/>
    </reaction>
</comment>
<dbReference type="Pfam" id="PF01916">
    <property type="entry name" value="DS"/>
    <property type="match status" value="1"/>
</dbReference>
<dbReference type="InterPro" id="IPR036982">
    <property type="entry name" value="Deoxyhypusine_synthase_sf"/>
</dbReference>
<gene>
    <name evidence="11" type="ORF">SAPINGB_P000355</name>
</gene>
<comment type="cofactor">
    <cofactor evidence="2">
        <name>NAD(+)</name>
        <dbReference type="ChEBI" id="CHEBI:57540"/>
    </cofactor>
</comment>
<reference evidence="11 12" key="1">
    <citation type="submission" date="2019-09" db="EMBL/GenBank/DDBJ databases">
        <authorList>
            <person name="Brejova B."/>
        </authorList>
    </citation>
    <scope>NUCLEOTIDE SEQUENCE [LARGE SCALE GENOMIC DNA]</scope>
</reference>
<dbReference type="PANTHER" id="PTHR11703:SF0">
    <property type="entry name" value="DEOXYHYPUSINE SYNTHASE"/>
    <property type="match status" value="1"/>
</dbReference>
<dbReference type="PANTHER" id="PTHR11703">
    <property type="entry name" value="DEOXYHYPUSINE SYNTHASE"/>
    <property type="match status" value="1"/>
</dbReference>
<dbReference type="Proteomes" id="UP000398389">
    <property type="component" value="Unassembled WGS sequence"/>
</dbReference>
<dbReference type="AlphaFoldDB" id="A0A5E8AZZ4"/>
<dbReference type="Gene3D" id="3.40.910.10">
    <property type="entry name" value="Deoxyhypusine synthase"/>
    <property type="match status" value="1"/>
</dbReference>
<organism evidence="11 12">
    <name type="scientific">Magnusiomyces paraingens</name>
    <dbReference type="NCBI Taxonomy" id="2606893"/>
    <lineage>
        <taxon>Eukaryota</taxon>
        <taxon>Fungi</taxon>
        <taxon>Dikarya</taxon>
        <taxon>Ascomycota</taxon>
        <taxon>Saccharomycotina</taxon>
        <taxon>Dipodascomycetes</taxon>
        <taxon>Dipodascales</taxon>
        <taxon>Dipodascaceae</taxon>
        <taxon>Magnusiomyces</taxon>
    </lineage>
</organism>
<evidence type="ECO:0000256" key="2">
    <source>
        <dbReference type="ARBA" id="ARBA00001911"/>
    </source>
</evidence>
<evidence type="ECO:0000256" key="8">
    <source>
        <dbReference type="ARBA" id="ARBA00022679"/>
    </source>
</evidence>
<evidence type="ECO:0000256" key="6">
    <source>
        <dbReference type="ARBA" id="ARBA00012683"/>
    </source>
</evidence>
<proteinExistence type="inferred from homology"/>
<dbReference type="RefSeq" id="XP_031850970.1">
    <property type="nucleotide sequence ID" value="XM_031995079.1"/>
</dbReference>
<keyword evidence="9" id="KW-0520">NAD</keyword>
<dbReference type="GO" id="GO:0005737">
    <property type="term" value="C:cytoplasm"/>
    <property type="evidence" value="ECO:0007669"/>
    <property type="project" value="TreeGrafter"/>
</dbReference>
<dbReference type="FunFam" id="3.40.910.10:FF:000001">
    <property type="entry name" value="Probable deoxyhypusine synthase"/>
    <property type="match status" value="1"/>
</dbReference>
<dbReference type="GO" id="GO:0034038">
    <property type="term" value="F:deoxyhypusine synthase activity"/>
    <property type="evidence" value="ECO:0007669"/>
    <property type="project" value="UniProtKB-EC"/>
</dbReference>
<dbReference type="EC" id="2.5.1.46" evidence="6"/>
<evidence type="ECO:0000313" key="12">
    <source>
        <dbReference type="Proteomes" id="UP000398389"/>
    </source>
</evidence>
<evidence type="ECO:0000256" key="9">
    <source>
        <dbReference type="ARBA" id="ARBA00023027"/>
    </source>
</evidence>
<keyword evidence="8" id="KW-0808">Transferase</keyword>
<dbReference type="SUPFAM" id="SSF52467">
    <property type="entry name" value="DHS-like NAD/FAD-binding domain"/>
    <property type="match status" value="1"/>
</dbReference>
<protein>
    <recommendedName>
        <fullName evidence="7">Deoxyhypusine synthase</fullName>
        <ecNumber evidence="6">2.5.1.46</ecNumber>
    </recommendedName>
</protein>
<keyword evidence="12" id="KW-1185">Reference proteome</keyword>
<dbReference type="InterPro" id="IPR002773">
    <property type="entry name" value="Deoxyhypusine_synthase"/>
</dbReference>
<evidence type="ECO:0000256" key="4">
    <source>
        <dbReference type="ARBA" id="ARBA00005041"/>
    </source>
</evidence>
<comment type="pathway">
    <text evidence="4">Protein modification; eIF5A hypusination.</text>
</comment>
<comment type="similarity">
    <text evidence="5">Belongs to the deoxyhypusine synthase family.</text>
</comment>
<evidence type="ECO:0000256" key="3">
    <source>
        <dbReference type="ARBA" id="ARBA00002823"/>
    </source>
</evidence>
<dbReference type="NCBIfam" id="TIGR00321">
    <property type="entry name" value="dhys"/>
    <property type="match status" value="1"/>
</dbReference>